<dbReference type="Proteomes" id="UP001600894">
    <property type="component" value="Unassembled WGS sequence"/>
</dbReference>
<reference evidence="11 12" key="1">
    <citation type="submission" date="2024-04" db="EMBL/GenBank/DDBJ databases">
        <title>Defined microbial consortia suppress multidrug-resistant proinflammatory Enterobacteriaceae via ecological control.</title>
        <authorList>
            <person name="Furuichi M."/>
            <person name="Kawaguchi T."/>
            <person name="Pust M."/>
            <person name="Yasuma K."/>
            <person name="Plichta D."/>
            <person name="Hasegawa N."/>
            <person name="Ohya T."/>
            <person name="Bhattarai S."/>
            <person name="Sasajima S."/>
            <person name="Aoto Y."/>
            <person name="Tuganbaev T."/>
            <person name="Yaginuma M."/>
            <person name="Ueda M."/>
            <person name="Okahashi N."/>
            <person name="Amafuji K."/>
            <person name="Kiridooshi Y."/>
            <person name="Sugita K."/>
            <person name="Strazar M."/>
            <person name="Skelly A."/>
            <person name="Suda W."/>
            <person name="Hattori M."/>
            <person name="Nakamoto N."/>
            <person name="Caballero S."/>
            <person name="Norman J."/>
            <person name="Olle B."/>
            <person name="Tanoue T."/>
            <person name="Arita M."/>
            <person name="Bucci V."/>
            <person name="Atarashi K."/>
            <person name="Xavier R."/>
            <person name="Honda K."/>
        </authorList>
    </citation>
    <scope>NUCLEOTIDE SEQUENCE [LARGE SCALE GENOMIC DNA]</scope>
    <source>
        <strain evidence="12">f13</strain>
    </source>
</reference>
<evidence type="ECO:0000256" key="5">
    <source>
        <dbReference type="ARBA" id="ARBA00022692"/>
    </source>
</evidence>
<dbReference type="EMBL" id="BAABXL010000001">
    <property type="protein sequence ID" value="GAA6267588.1"/>
    <property type="molecule type" value="Genomic_DNA"/>
</dbReference>
<dbReference type="PIRSF" id="PIRSF006351">
    <property type="entry name" value="PTS_EIIC-Cellobiose"/>
    <property type="match status" value="1"/>
</dbReference>
<keyword evidence="3 8" id="KW-1003">Cell membrane</keyword>
<keyword evidence="12" id="KW-1185">Reference proteome</keyword>
<evidence type="ECO:0000259" key="10">
    <source>
        <dbReference type="PROSITE" id="PS51105"/>
    </source>
</evidence>
<evidence type="ECO:0000256" key="6">
    <source>
        <dbReference type="ARBA" id="ARBA00022989"/>
    </source>
</evidence>
<feature type="transmembrane region" description="Helical" evidence="9">
    <location>
        <begin position="105"/>
        <end position="124"/>
    </location>
</feature>
<feature type="transmembrane region" description="Helical" evidence="9">
    <location>
        <begin position="144"/>
        <end position="169"/>
    </location>
</feature>
<dbReference type="NCBIfam" id="TIGR00410">
    <property type="entry name" value="lacE"/>
    <property type="match status" value="1"/>
</dbReference>
<dbReference type="InterPro" id="IPR003352">
    <property type="entry name" value="PTS_EIIC"/>
</dbReference>
<dbReference type="PROSITE" id="PS51105">
    <property type="entry name" value="PTS_EIIC_TYPE_3"/>
    <property type="match status" value="1"/>
</dbReference>
<evidence type="ECO:0000256" key="7">
    <source>
        <dbReference type="ARBA" id="ARBA00023136"/>
    </source>
</evidence>
<comment type="subcellular location">
    <subcellularLocation>
        <location evidence="1">Cell membrane</location>
        <topology evidence="1">Multi-pass membrane protein</topology>
    </subcellularLocation>
</comment>
<dbReference type="RefSeq" id="WP_176254126.1">
    <property type="nucleotide sequence ID" value="NZ_BAABXL010000001.1"/>
</dbReference>
<keyword evidence="4 8" id="KW-0762">Sugar transport</keyword>
<feature type="domain" description="PTS EIIC type-3" evidence="10">
    <location>
        <begin position="5"/>
        <end position="421"/>
    </location>
</feature>
<feature type="transmembrane region" description="Helical" evidence="9">
    <location>
        <begin position="296"/>
        <end position="316"/>
    </location>
</feature>
<dbReference type="InterPro" id="IPR051088">
    <property type="entry name" value="PTS_Sugar-EIIC/EIIB"/>
</dbReference>
<evidence type="ECO:0000256" key="8">
    <source>
        <dbReference type="PIRNR" id="PIRNR006351"/>
    </source>
</evidence>
<keyword evidence="6 9" id="KW-1133">Transmembrane helix</keyword>
<keyword evidence="5 9" id="KW-0812">Transmembrane</keyword>
<evidence type="ECO:0000256" key="9">
    <source>
        <dbReference type="SAM" id="Phobius"/>
    </source>
</evidence>
<gene>
    <name evidence="11" type="primary">celB</name>
    <name evidence="11" type="ORF">F130042H8_06480</name>
</gene>
<proteinExistence type="predicted"/>
<feature type="transmembrane region" description="Helical" evidence="9">
    <location>
        <begin position="328"/>
        <end position="348"/>
    </location>
</feature>
<evidence type="ECO:0000256" key="1">
    <source>
        <dbReference type="ARBA" id="ARBA00004651"/>
    </source>
</evidence>
<dbReference type="Pfam" id="PF02378">
    <property type="entry name" value="PTS_EIIC"/>
    <property type="match status" value="1"/>
</dbReference>
<feature type="transmembrane region" description="Helical" evidence="9">
    <location>
        <begin position="80"/>
        <end position="98"/>
    </location>
</feature>
<dbReference type="PANTHER" id="PTHR33989:SF4">
    <property type="entry name" value="PTS SYSTEM N,N'-DIACETYLCHITOBIOSE-SPECIFIC EIIC COMPONENT"/>
    <property type="match status" value="1"/>
</dbReference>
<keyword evidence="2 8" id="KW-0813">Transport</keyword>
<dbReference type="InterPro" id="IPR004501">
    <property type="entry name" value="PTS_EIIC_3"/>
</dbReference>
<evidence type="ECO:0000256" key="3">
    <source>
        <dbReference type="ARBA" id="ARBA00022475"/>
    </source>
</evidence>
<comment type="function">
    <text evidence="8">The phosphoenolpyruvate-dependent sugar phosphotransferase system (PTS), a major carbohydrate active -transport system, catalyzes the phosphorylation of incoming sugar substrates concomitant with their translocation across the cell membrane.</text>
</comment>
<evidence type="ECO:0000313" key="11">
    <source>
        <dbReference type="EMBL" id="GAA6267588.1"/>
    </source>
</evidence>
<dbReference type="InterPro" id="IPR004796">
    <property type="entry name" value="PTS_IIC_cello"/>
</dbReference>
<feature type="transmembrane region" description="Helical" evidence="9">
    <location>
        <begin position="190"/>
        <end position="210"/>
    </location>
</feature>
<feature type="transmembrane region" description="Helical" evidence="9">
    <location>
        <begin position="240"/>
        <end position="264"/>
    </location>
</feature>
<evidence type="ECO:0000256" key="2">
    <source>
        <dbReference type="ARBA" id="ARBA00022448"/>
    </source>
</evidence>
<protein>
    <recommendedName>
        <fullName evidence="8">Permease IIC component</fullName>
    </recommendedName>
</protein>
<name>A0ABQ0AU77_9FIRM</name>
<feature type="transmembrane region" description="Helical" evidence="9">
    <location>
        <begin position="404"/>
        <end position="422"/>
    </location>
</feature>
<organism evidence="11 12">
    <name type="scientific">Enterocloster alcoholdehydrogenati</name>
    <dbReference type="NCBI Taxonomy" id="2547410"/>
    <lineage>
        <taxon>Bacteria</taxon>
        <taxon>Bacillati</taxon>
        <taxon>Bacillota</taxon>
        <taxon>Clostridia</taxon>
        <taxon>Lachnospirales</taxon>
        <taxon>Lachnospiraceae</taxon>
        <taxon>Enterocloster</taxon>
    </lineage>
</organism>
<comment type="caution">
    <text evidence="11">The sequence shown here is derived from an EMBL/GenBank/DDBJ whole genome shotgun (WGS) entry which is preliminary data.</text>
</comment>
<sequence>MLNKLEKWLMPLAEAIGRNKYLMSVRDGFLISTPLLIAGSIFLVIANFPIPAWMDWLSSVIVNKETGETLAAFLAKPSDATFTIMAIFAVMGIGYSFAKNMNTNPLFGAAVALMSWFLLMPYVVSGSVEVGGTAQAVSLTGLSLGWLGAKGIFVGIICAFTSVHIYAWVERKGWVIKMPAGVPPTVVESFSALIPATVVMTVFFIVNLIFGAMGSNAFQIIFEFLQTPLLNLGDTLGAMVIAYIFLHFFWFFGVNGGSVVGAVFNPILQTLSLENMEFFRTGAGQGHIICQQFQDLFATFGGAGSTLSLAIAMILFCKSKRITELGKLSLIPGIFNINEPIIFGLPIVLNPTMLIPFMLVPTLNIIISYFAMSLGFVPICSGVNIPWTCPLGISGFFATNWVGGVLQILLLIMGIIIYMPFIKIMDKQYLNDEAEAAKKEEEDDISLDDLSFDDL</sequence>
<evidence type="ECO:0000313" key="12">
    <source>
        <dbReference type="Proteomes" id="UP001600894"/>
    </source>
</evidence>
<dbReference type="PANTHER" id="PTHR33989">
    <property type="match status" value="1"/>
</dbReference>
<evidence type="ECO:0000256" key="4">
    <source>
        <dbReference type="ARBA" id="ARBA00022597"/>
    </source>
</evidence>
<accession>A0ABQ0AU77</accession>
<feature type="transmembrane region" description="Helical" evidence="9">
    <location>
        <begin position="28"/>
        <end position="50"/>
    </location>
</feature>
<keyword evidence="7 8" id="KW-0472">Membrane</keyword>